<evidence type="ECO:0000256" key="11">
    <source>
        <dbReference type="ARBA" id="ARBA00048536"/>
    </source>
</evidence>
<accession>A0A7N4UZE6</accession>
<name>A0A7N4UZE6_SARHA</name>
<evidence type="ECO:0000259" key="19">
    <source>
        <dbReference type="Pfam" id="PF00975"/>
    </source>
</evidence>
<protein>
    <recommendedName>
        <fullName evidence="15">S-acyl fatty acid synthase thioesterase, medium chain</fullName>
        <ecNumber evidence="2">3.1.2.14</ecNumber>
    </recommendedName>
    <alternativeName>
        <fullName evidence="16">Oleoyl-ACP hydrolase</fullName>
    </alternativeName>
    <alternativeName>
        <fullName evidence="18">Thioesterase II</fullName>
    </alternativeName>
    <alternativeName>
        <fullName evidence="17">Thioesterase domain-containing protein 1</fullName>
    </alternativeName>
</protein>
<dbReference type="Ensembl" id="ENSSHAT00000046949.1">
    <property type="protein sequence ID" value="ENSSHAP00000027527.1"/>
    <property type="gene ID" value="ENSSHAG00000015610.2"/>
</dbReference>
<dbReference type="InterPro" id="IPR001031">
    <property type="entry name" value="Thioesterase"/>
</dbReference>
<dbReference type="GeneTree" id="ENSGT00390000015518"/>
<comment type="catalytic activity">
    <reaction evidence="8">
        <text>decanoyl-CoA + H2O = decanoate + CoA + H(+)</text>
        <dbReference type="Rhea" id="RHEA:40059"/>
        <dbReference type="ChEBI" id="CHEBI:15377"/>
        <dbReference type="ChEBI" id="CHEBI:15378"/>
        <dbReference type="ChEBI" id="CHEBI:27689"/>
        <dbReference type="ChEBI" id="CHEBI:57287"/>
        <dbReference type="ChEBI" id="CHEBI:61430"/>
    </reaction>
    <physiologicalReaction direction="left-to-right" evidence="8">
        <dbReference type="Rhea" id="RHEA:40060"/>
    </physiologicalReaction>
</comment>
<comment type="function">
    <text evidence="13">Contributes to the release of free fatty acids from fatty acid synthase (FASN). Has broad substrate specificity, giving rise to a range of free fatty acids with chain lengths between 10 and 16 carbon atoms (C10 - C16).</text>
</comment>
<reference evidence="20 21" key="1">
    <citation type="journal article" date="2011" name="Proc. Natl. Acad. Sci. U.S.A.">
        <title>Genetic diversity and population structure of the endangered marsupial Sarcophilus harrisii (Tasmanian devil).</title>
        <authorList>
            <person name="Miller W."/>
            <person name="Hayes V.M."/>
            <person name="Ratan A."/>
            <person name="Petersen D.C."/>
            <person name="Wittekindt N.E."/>
            <person name="Miller J."/>
            <person name="Walenz B."/>
            <person name="Knight J."/>
            <person name="Qi J."/>
            <person name="Zhao F."/>
            <person name="Wang Q."/>
            <person name="Bedoya-Reina O.C."/>
            <person name="Katiyar N."/>
            <person name="Tomsho L.P."/>
            <person name="Kasson L.M."/>
            <person name="Hardie R.A."/>
            <person name="Woodbridge P."/>
            <person name="Tindall E.A."/>
            <person name="Bertelsen M.F."/>
            <person name="Dixon D."/>
            <person name="Pyecroft S."/>
            <person name="Helgen K.M."/>
            <person name="Lesk A.M."/>
            <person name="Pringle T.H."/>
            <person name="Patterson N."/>
            <person name="Zhang Y."/>
            <person name="Kreiss A."/>
            <person name="Woods G.M."/>
            <person name="Jones M.E."/>
            <person name="Schuster S.C."/>
        </authorList>
    </citation>
    <scope>NUCLEOTIDE SEQUENCE [LARGE SCALE GENOMIC DNA]</scope>
</reference>
<dbReference type="EC" id="3.1.2.14" evidence="2"/>
<comment type="catalytic activity">
    <reaction evidence="11">
        <text>(9Z)-octadecenoyl-[ACP] + H2O = (9Z)-octadecenoate + holo-[ACP] + H(+)</text>
        <dbReference type="Rhea" id="RHEA:15057"/>
        <dbReference type="Rhea" id="RHEA-COMP:9685"/>
        <dbReference type="Rhea" id="RHEA-COMP:9924"/>
        <dbReference type="ChEBI" id="CHEBI:15377"/>
        <dbReference type="ChEBI" id="CHEBI:15378"/>
        <dbReference type="ChEBI" id="CHEBI:30823"/>
        <dbReference type="ChEBI" id="CHEBI:64479"/>
        <dbReference type="ChEBI" id="CHEBI:78783"/>
        <dbReference type="EC" id="3.1.2.14"/>
    </reaction>
</comment>
<dbReference type="SUPFAM" id="SSF53474">
    <property type="entry name" value="alpha/beta-Hydrolases"/>
    <property type="match status" value="1"/>
</dbReference>
<feature type="domain" description="Thioesterase" evidence="19">
    <location>
        <begin position="28"/>
        <end position="223"/>
    </location>
</feature>
<evidence type="ECO:0000256" key="7">
    <source>
        <dbReference type="ARBA" id="ARBA00023160"/>
    </source>
</evidence>
<dbReference type="Pfam" id="PF00975">
    <property type="entry name" value="Thioesterase"/>
    <property type="match status" value="1"/>
</dbReference>
<keyword evidence="5" id="KW-0276">Fatty acid metabolism</keyword>
<evidence type="ECO:0000256" key="17">
    <source>
        <dbReference type="ARBA" id="ARBA00076433"/>
    </source>
</evidence>
<comment type="similarity">
    <text evidence="1">Belongs to the thioesterase family.</text>
</comment>
<dbReference type="Proteomes" id="UP000007648">
    <property type="component" value="Unassembled WGS sequence"/>
</dbReference>
<keyword evidence="7" id="KW-0275">Fatty acid biosynthesis</keyword>
<dbReference type="AlphaFoldDB" id="A0A7N4UZE6"/>
<evidence type="ECO:0000256" key="5">
    <source>
        <dbReference type="ARBA" id="ARBA00022832"/>
    </source>
</evidence>
<evidence type="ECO:0000256" key="10">
    <source>
        <dbReference type="ARBA" id="ARBA00048180"/>
    </source>
</evidence>
<evidence type="ECO:0000256" key="14">
    <source>
        <dbReference type="ARBA" id="ARBA00065224"/>
    </source>
</evidence>
<comment type="subunit">
    <text evidence="14">Interacts (via C-terminus) with FASN.</text>
</comment>
<dbReference type="PANTHER" id="PTHR11487">
    <property type="entry name" value="THIOESTERASE"/>
    <property type="match status" value="1"/>
</dbReference>
<comment type="catalytic activity">
    <reaction evidence="9">
        <text>dodecanoyl-CoA + H2O = dodecanoate + CoA + H(+)</text>
        <dbReference type="Rhea" id="RHEA:30135"/>
        <dbReference type="ChEBI" id="CHEBI:15377"/>
        <dbReference type="ChEBI" id="CHEBI:15378"/>
        <dbReference type="ChEBI" id="CHEBI:18262"/>
        <dbReference type="ChEBI" id="CHEBI:57287"/>
        <dbReference type="ChEBI" id="CHEBI:57375"/>
    </reaction>
    <physiologicalReaction direction="left-to-right" evidence="9">
        <dbReference type="Rhea" id="RHEA:30136"/>
    </physiologicalReaction>
</comment>
<proteinExistence type="inferred from homology"/>
<keyword evidence="3" id="KW-0444">Lipid biosynthesis</keyword>
<dbReference type="GO" id="GO:0016297">
    <property type="term" value="F:fatty acyl-[ACP] hydrolase activity"/>
    <property type="evidence" value="ECO:0007669"/>
    <property type="project" value="UniProtKB-EC"/>
</dbReference>
<evidence type="ECO:0000256" key="15">
    <source>
        <dbReference type="ARBA" id="ARBA00073799"/>
    </source>
</evidence>
<evidence type="ECO:0000256" key="13">
    <source>
        <dbReference type="ARBA" id="ARBA00053731"/>
    </source>
</evidence>
<dbReference type="GO" id="GO:0051792">
    <property type="term" value="P:medium-chain fatty acid biosynthetic process"/>
    <property type="evidence" value="ECO:0007669"/>
    <property type="project" value="UniProtKB-ARBA"/>
</dbReference>
<organism evidence="20 21">
    <name type="scientific">Sarcophilus harrisii</name>
    <name type="common">Tasmanian devil</name>
    <name type="synonym">Sarcophilus laniarius</name>
    <dbReference type="NCBI Taxonomy" id="9305"/>
    <lineage>
        <taxon>Eukaryota</taxon>
        <taxon>Metazoa</taxon>
        <taxon>Chordata</taxon>
        <taxon>Craniata</taxon>
        <taxon>Vertebrata</taxon>
        <taxon>Euteleostomi</taxon>
        <taxon>Mammalia</taxon>
        <taxon>Metatheria</taxon>
        <taxon>Dasyuromorphia</taxon>
        <taxon>Dasyuridae</taxon>
        <taxon>Sarcophilus</taxon>
    </lineage>
</organism>
<dbReference type="InterPro" id="IPR012223">
    <property type="entry name" value="TEII"/>
</dbReference>
<evidence type="ECO:0000256" key="4">
    <source>
        <dbReference type="ARBA" id="ARBA00022801"/>
    </source>
</evidence>
<dbReference type="InParanoid" id="A0A7N4UZE6"/>
<reference evidence="20" key="3">
    <citation type="submission" date="2025-09" db="UniProtKB">
        <authorList>
            <consortium name="Ensembl"/>
        </authorList>
    </citation>
    <scope>IDENTIFICATION</scope>
</reference>
<keyword evidence="6" id="KW-0443">Lipid metabolism</keyword>
<evidence type="ECO:0000256" key="6">
    <source>
        <dbReference type="ARBA" id="ARBA00023098"/>
    </source>
</evidence>
<evidence type="ECO:0000256" key="18">
    <source>
        <dbReference type="ARBA" id="ARBA00079653"/>
    </source>
</evidence>
<evidence type="ECO:0000256" key="12">
    <source>
        <dbReference type="ARBA" id="ARBA00052691"/>
    </source>
</evidence>
<sequence>MASNKSVEEMRTKQVVNCLYRHPEASLKLICFPWAGGGSNHFAKWGKHFHHSIEVSSIRLPGRESRTKEPFATTMDQIIAEISNALLPILQDIPFAFFGHSMGSNIAFMTALHLKENYKLQPVHLFVSSANPPHKNKFSSYPSVFSMSEEQILQFIVNAGGTPKMILENKELLEIFLPIFKADVHLLQNFTFVKPAKTLSCDITCFSGTEEKASEIEGTQHTRNISLQELTIAKGELGCLQERRKSPFPTTVTTMSYLGNKVLLYCDGRRIQIFQRVIIVLVQVHLSSR</sequence>
<evidence type="ECO:0000256" key="16">
    <source>
        <dbReference type="ARBA" id="ARBA00075385"/>
    </source>
</evidence>
<reference evidence="20" key="2">
    <citation type="submission" date="2025-08" db="UniProtKB">
        <authorList>
            <consortium name="Ensembl"/>
        </authorList>
    </citation>
    <scope>IDENTIFICATION</scope>
</reference>
<evidence type="ECO:0000256" key="9">
    <source>
        <dbReference type="ARBA" id="ARBA00048074"/>
    </source>
</evidence>
<dbReference type="PANTHER" id="PTHR11487:SF0">
    <property type="entry name" value="S-ACYL FATTY ACID SYNTHASE THIOESTERASE, MEDIUM CHAIN"/>
    <property type="match status" value="1"/>
</dbReference>
<comment type="catalytic activity">
    <reaction evidence="12">
        <text>hexadecanoyl-CoA + H2O = hexadecanoate + CoA + H(+)</text>
        <dbReference type="Rhea" id="RHEA:16645"/>
        <dbReference type="ChEBI" id="CHEBI:7896"/>
        <dbReference type="ChEBI" id="CHEBI:15377"/>
        <dbReference type="ChEBI" id="CHEBI:15378"/>
        <dbReference type="ChEBI" id="CHEBI:57287"/>
        <dbReference type="ChEBI" id="CHEBI:57379"/>
    </reaction>
    <physiologicalReaction direction="left-to-right" evidence="12">
        <dbReference type="Rhea" id="RHEA:16646"/>
    </physiologicalReaction>
</comment>
<keyword evidence="4" id="KW-0378">Hydrolase</keyword>
<evidence type="ECO:0000256" key="1">
    <source>
        <dbReference type="ARBA" id="ARBA00007169"/>
    </source>
</evidence>
<dbReference type="Gene3D" id="3.40.50.1820">
    <property type="entry name" value="alpha/beta hydrolase"/>
    <property type="match status" value="1"/>
</dbReference>
<dbReference type="InterPro" id="IPR029058">
    <property type="entry name" value="AB_hydrolase_fold"/>
</dbReference>
<dbReference type="FunCoup" id="A0A7N4UZE6">
    <property type="interactions" value="62"/>
</dbReference>
<keyword evidence="21" id="KW-1185">Reference proteome</keyword>
<gene>
    <name evidence="20" type="primary">OLAH</name>
</gene>
<evidence type="ECO:0000313" key="21">
    <source>
        <dbReference type="Proteomes" id="UP000007648"/>
    </source>
</evidence>
<evidence type="ECO:0000256" key="2">
    <source>
        <dbReference type="ARBA" id="ARBA00012480"/>
    </source>
</evidence>
<evidence type="ECO:0000256" key="3">
    <source>
        <dbReference type="ARBA" id="ARBA00022516"/>
    </source>
</evidence>
<evidence type="ECO:0000313" key="20">
    <source>
        <dbReference type="Ensembl" id="ENSSHAP00000027527.1"/>
    </source>
</evidence>
<dbReference type="FunFam" id="3.40.50.1820:FF:000153">
    <property type="entry name" value="Surfactin synthase thioesterase subunit"/>
    <property type="match status" value="1"/>
</dbReference>
<comment type="catalytic activity">
    <reaction evidence="10">
        <text>tetradecanoyl-CoA + H2O = tetradecanoate + CoA + H(+)</text>
        <dbReference type="Rhea" id="RHEA:40119"/>
        <dbReference type="ChEBI" id="CHEBI:15377"/>
        <dbReference type="ChEBI" id="CHEBI:15378"/>
        <dbReference type="ChEBI" id="CHEBI:30807"/>
        <dbReference type="ChEBI" id="CHEBI:57287"/>
        <dbReference type="ChEBI" id="CHEBI:57385"/>
    </reaction>
    <physiologicalReaction direction="left-to-right" evidence="10">
        <dbReference type="Rhea" id="RHEA:40120"/>
    </physiologicalReaction>
</comment>
<evidence type="ECO:0000256" key="8">
    <source>
        <dbReference type="ARBA" id="ARBA00047969"/>
    </source>
</evidence>